<dbReference type="GO" id="GO:0005764">
    <property type="term" value="C:lysosome"/>
    <property type="evidence" value="ECO:0007669"/>
    <property type="project" value="TreeGrafter"/>
</dbReference>
<evidence type="ECO:0000313" key="11">
    <source>
        <dbReference type="EMBL" id="CAB3247398.1"/>
    </source>
</evidence>
<keyword evidence="8" id="KW-0472">Membrane</keyword>
<evidence type="ECO:0000256" key="2">
    <source>
        <dbReference type="ARBA" id="ARBA00007951"/>
    </source>
</evidence>
<evidence type="ECO:0000256" key="4">
    <source>
        <dbReference type="ARBA" id="ARBA00022729"/>
    </source>
</evidence>
<evidence type="ECO:0000256" key="6">
    <source>
        <dbReference type="ARBA" id="ARBA00023180"/>
    </source>
</evidence>
<dbReference type="GO" id="GO:0006004">
    <property type="term" value="P:fucose metabolic process"/>
    <property type="evidence" value="ECO:0007669"/>
    <property type="project" value="InterPro"/>
</dbReference>
<dbReference type="PANTHER" id="PTHR10030">
    <property type="entry name" value="ALPHA-L-FUCOSIDASE"/>
    <property type="match status" value="1"/>
</dbReference>
<keyword evidence="4" id="KW-0732">Signal</keyword>
<feature type="transmembrane region" description="Helical" evidence="8">
    <location>
        <begin position="12"/>
        <end position="31"/>
    </location>
</feature>
<protein>
    <recommendedName>
        <fullName evidence="3">alpha-L-fucosidase</fullName>
        <ecNumber evidence="3">3.2.1.51</ecNumber>
    </recommendedName>
</protein>
<evidence type="ECO:0000256" key="1">
    <source>
        <dbReference type="ARBA" id="ARBA00004071"/>
    </source>
</evidence>
<dbReference type="InterPro" id="IPR013780">
    <property type="entry name" value="Glyco_hydro_b"/>
</dbReference>
<evidence type="ECO:0000259" key="10">
    <source>
        <dbReference type="Pfam" id="PF16757"/>
    </source>
</evidence>
<sequence>MRTIRMLTGAARFRVVTVTGILALVAIIYMYNHNQSKDNEETNQLRMDHQLLAKNQNEPSLKHSTLYKPTWESIDSRPLPKWFDEAKFGIFIHWGVYSVPSYISEWFWWEWQGPKPNPDAVEFMKKNYPPEFTYKDFEKMFTAEKFDPKQWADLFQESGAKYIVLTSKHHEGFTNWPSPYSEGWNSVDVGPHRDLVGDLADAIRGNTDLKYGLYYSLYEWFNPAFLSDKKSDFKSSEYINTKMVPEMTDLVNTYKPDIMWSDGDEGPDNYWRSTEFLAWLYNESPVKDVVVTNDRWGTGSACRHGGFYSCSNRYDPGIIQPHKWENCMTVDKKSWGYRRDAKLEDYLTIEELLSTLASTISCGGNLLMNIGPTAEGTIPPIFKQRLREMGLWLKLNGQAVYGSKPWRQQKDKTATNVWFTTKNEKVYAFLLSWPDDRQVVLGTPVPTPTSVVKMLGTESTIKWSKTSDAISITLPEKSPCPWAWVLELTGFE</sequence>
<keyword evidence="8" id="KW-1133">Transmembrane helix</keyword>
<evidence type="ECO:0000256" key="3">
    <source>
        <dbReference type="ARBA" id="ARBA00012662"/>
    </source>
</evidence>
<dbReference type="Gene3D" id="3.20.20.80">
    <property type="entry name" value="Glycosidases"/>
    <property type="match status" value="1"/>
</dbReference>
<dbReference type="Pfam" id="PF16757">
    <property type="entry name" value="Fucosidase_C"/>
    <property type="match status" value="1"/>
</dbReference>
<comment type="similarity">
    <text evidence="2">Belongs to the glycosyl hydrolase 29 family.</text>
</comment>
<evidence type="ECO:0000256" key="7">
    <source>
        <dbReference type="ARBA" id="ARBA00023295"/>
    </source>
</evidence>
<feature type="domain" description="Alpha-L-fucosidase C-terminal" evidence="10">
    <location>
        <begin position="409"/>
        <end position="489"/>
    </location>
</feature>
<reference evidence="11" key="1">
    <citation type="submission" date="2020-04" db="EMBL/GenBank/DDBJ databases">
        <authorList>
            <person name="Neveu A P."/>
        </authorList>
    </citation>
    <scope>NUCLEOTIDE SEQUENCE</scope>
    <source>
        <tissue evidence="11">Whole embryo</tissue>
    </source>
</reference>
<dbReference type="GO" id="GO:0016139">
    <property type="term" value="P:glycoside catabolic process"/>
    <property type="evidence" value="ECO:0007669"/>
    <property type="project" value="TreeGrafter"/>
</dbReference>
<accession>A0A6F9DE06</accession>
<dbReference type="GO" id="GO:0004560">
    <property type="term" value="F:alpha-L-fucosidase activity"/>
    <property type="evidence" value="ECO:0007669"/>
    <property type="project" value="UniProtKB-EC"/>
</dbReference>
<evidence type="ECO:0000256" key="8">
    <source>
        <dbReference type="SAM" id="Phobius"/>
    </source>
</evidence>
<dbReference type="AlphaFoldDB" id="A0A6F9DE06"/>
<dbReference type="SUPFAM" id="SSF51445">
    <property type="entry name" value="(Trans)glycosidases"/>
    <property type="match status" value="1"/>
</dbReference>
<keyword evidence="6" id="KW-0325">Glycoprotein</keyword>
<keyword evidence="5" id="KW-0378">Hydrolase</keyword>
<evidence type="ECO:0000259" key="9">
    <source>
        <dbReference type="Pfam" id="PF01120"/>
    </source>
</evidence>
<dbReference type="InterPro" id="IPR057739">
    <property type="entry name" value="Glyco_hydro_29_N"/>
</dbReference>
<comment type="function">
    <text evidence="1">Alpha-L-fucosidase is responsible for hydrolyzing the alpha-1,6-linked fucose joined to the reducing-end N-acetylglucosamine of the carbohydrate moieties of glycoproteins.</text>
</comment>
<organism evidence="11">
    <name type="scientific">Phallusia mammillata</name>
    <dbReference type="NCBI Taxonomy" id="59560"/>
    <lineage>
        <taxon>Eukaryota</taxon>
        <taxon>Metazoa</taxon>
        <taxon>Chordata</taxon>
        <taxon>Tunicata</taxon>
        <taxon>Ascidiacea</taxon>
        <taxon>Phlebobranchia</taxon>
        <taxon>Ascidiidae</taxon>
        <taxon>Phallusia</taxon>
    </lineage>
</organism>
<gene>
    <name evidence="11" type="primary">Fuca1-006</name>
</gene>
<dbReference type="PRINTS" id="PR00741">
    <property type="entry name" value="GLHYDRLASE29"/>
</dbReference>
<dbReference type="InterPro" id="IPR031919">
    <property type="entry name" value="Fucosidase_C"/>
</dbReference>
<dbReference type="Gene3D" id="2.60.40.1180">
    <property type="entry name" value="Golgi alpha-mannosidase II"/>
    <property type="match status" value="1"/>
</dbReference>
<feature type="domain" description="Glycoside hydrolase family 29 N-terminal" evidence="9">
    <location>
        <begin position="60"/>
        <end position="398"/>
    </location>
</feature>
<dbReference type="EC" id="3.2.1.51" evidence="3"/>
<dbReference type="InterPro" id="IPR017853">
    <property type="entry name" value="GH"/>
</dbReference>
<dbReference type="InterPro" id="IPR000933">
    <property type="entry name" value="Glyco_hydro_29"/>
</dbReference>
<keyword evidence="8" id="KW-0812">Transmembrane</keyword>
<evidence type="ECO:0000256" key="5">
    <source>
        <dbReference type="ARBA" id="ARBA00022801"/>
    </source>
</evidence>
<proteinExistence type="evidence at transcript level"/>
<keyword evidence="7" id="KW-0326">Glycosidase</keyword>
<dbReference type="FunFam" id="3.20.20.80:FF:000027">
    <property type="entry name" value="Alpha-L-fucosidase"/>
    <property type="match status" value="1"/>
</dbReference>
<dbReference type="EMBL" id="LR785293">
    <property type="protein sequence ID" value="CAB3247398.1"/>
    <property type="molecule type" value="mRNA"/>
</dbReference>
<dbReference type="InterPro" id="IPR016286">
    <property type="entry name" value="FUC_metazoa-typ"/>
</dbReference>
<name>A0A6F9DE06_9ASCI</name>
<dbReference type="SMART" id="SM00812">
    <property type="entry name" value="Alpha_L_fucos"/>
    <property type="match status" value="1"/>
</dbReference>
<dbReference type="Pfam" id="PF01120">
    <property type="entry name" value="Alpha_L_fucos"/>
    <property type="match status" value="1"/>
</dbReference>
<dbReference type="PANTHER" id="PTHR10030:SF37">
    <property type="entry name" value="ALPHA-L-FUCOSIDASE-RELATED"/>
    <property type="match status" value="1"/>
</dbReference>